<keyword evidence="1" id="KW-0175">Coiled coil</keyword>
<feature type="compositionally biased region" description="Acidic residues" evidence="2">
    <location>
        <begin position="665"/>
        <end position="677"/>
    </location>
</feature>
<accession>A0A830I122</accession>
<gene>
    <name evidence="3" type="ORF">PPROV_001014900</name>
</gene>
<evidence type="ECO:0000256" key="1">
    <source>
        <dbReference type="SAM" id="Coils"/>
    </source>
</evidence>
<dbReference type="Proteomes" id="UP000660262">
    <property type="component" value="Unassembled WGS sequence"/>
</dbReference>
<evidence type="ECO:0000313" key="3">
    <source>
        <dbReference type="EMBL" id="GHP11421.1"/>
    </source>
</evidence>
<feature type="coiled-coil region" evidence="1">
    <location>
        <begin position="169"/>
        <end position="196"/>
    </location>
</feature>
<name>A0A830I122_9CHLO</name>
<reference evidence="3" key="1">
    <citation type="submission" date="2020-10" db="EMBL/GenBank/DDBJ databases">
        <title>Unveiling of a novel bifunctional photoreceptor, Dualchrome1, isolated from a cosmopolitan green alga.</title>
        <authorList>
            <person name="Suzuki S."/>
            <person name="Kawachi M."/>
        </authorList>
    </citation>
    <scope>NUCLEOTIDE SEQUENCE</scope>
    <source>
        <strain evidence="3">NIES 2893</strain>
    </source>
</reference>
<feature type="region of interest" description="Disordered" evidence="2">
    <location>
        <begin position="655"/>
        <end position="689"/>
    </location>
</feature>
<feature type="region of interest" description="Disordered" evidence="2">
    <location>
        <begin position="572"/>
        <end position="610"/>
    </location>
</feature>
<comment type="caution">
    <text evidence="3">The sequence shown here is derived from an EMBL/GenBank/DDBJ whole genome shotgun (WGS) entry which is preliminary data.</text>
</comment>
<feature type="region of interest" description="Disordered" evidence="2">
    <location>
        <begin position="27"/>
        <end position="48"/>
    </location>
</feature>
<organism evidence="3 4">
    <name type="scientific">Pycnococcus provasolii</name>
    <dbReference type="NCBI Taxonomy" id="41880"/>
    <lineage>
        <taxon>Eukaryota</taxon>
        <taxon>Viridiplantae</taxon>
        <taxon>Chlorophyta</taxon>
        <taxon>Pseudoscourfieldiophyceae</taxon>
        <taxon>Pseudoscourfieldiales</taxon>
        <taxon>Pycnococcaceae</taxon>
        <taxon>Pycnococcus</taxon>
    </lineage>
</organism>
<feature type="compositionally biased region" description="Polar residues" evidence="2">
    <location>
        <begin position="598"/>
        <end position="607"/>
    </location>
</feature>
<protein>
    <submittedName>
        <fullName evidence="3">Uncharacterized protein</fullName>
    </submittedName>
</protein>
<feature type="compositionally biased region" description="Basic and acidic residues" evidence="2">
    <location>
        <begin position="572"/>
        <end position="584"/>
    </location>
</feature>
<feature type="region of interest" description="Disordered" evidence="2">
    <location>
        <begin position="500"/>
        <end position="529"/>
    </location>
</feature>
<evidence type="ECO:0000313" key="4">
    <source>
        <dbReference type="Proteomes" id="UP000660262"/>
    </source>
</evidence>
<evidence type="ECO:0000256" key="2">
    <source>
        <dbReference type="SAM" id="MobiDB-lite"/>
    </source>
</evidence>
<sequence>MADTAAAPPPQPIKKNLVAYEATVPLPVQDAQPTKDAVKKSPRTPLRSPRLVPTARFLAKNNDGSLSNSTSNNKGARKAANILKLPPAIKHIKASVTSANNPRKTRQQPRSVAKLVKIPSNHGYLNHPNHVNLLAEGGGHGDDEDEDEVEQTDLQLDAMRAVFDMHTQLDTYHTIVADKKAQLSQLENELHDAVSLTVEDFSTEDVWPPIHVDSDAIERETVRARSNLLDAGDMQQTLQLMLKRETQINIDVRRREMSIREGLAQAQEDRSKLQLQLAEAFASQHNAEHDVDMFKRKSAFSKRFNAKALSEARKEAHRLEQKNKADEAARIERKKLRMERQRKLMDKKSELATKDASFIVADEFNHTEMGKSMSAWAYEQLRTRKIDSPEELYRRFMETKDVASGKEGGLAVESDLREKQLRGVEEEEAALMAELRELRSTGGFNFSKGRAEFMHLTERLDERADVVRRVRDRESTIAHRAQAIVDGVSSVIGRVQTVCPSVNATDDDKPADETTDQPPSEEAPAADVVSATPRTLPYLDNAYLSLEALVQAVDALEALVGLSTIKEVPDKLLGKNSPESERASDSSSSSPTMDARPPSTTRPSQMSLKKRLFTQKSIKAGIDRVQNIPTNNRVLKVRDNGVLATDVEYWDRILQQDTDFNPAKEDDEAPGEDDAGEESVTVTRKMAHL</sequence>
<keyword evidence="4" id="KW-1185">Reference proteome</keyword>
<proteinExistence type="predicted"/>
<feature type="coiled-coil region" evidence="1">
    <location>
        <begin position="309"/>
        <end position="348"/>
    </location>
</feature>
<dbReference type="EMBL" id="BNJQ01000034">
    <property type="protein sequence ID" value="GHP11421.1"/>
    <property type="molecule type" value="Genomic_DNA"/>
</dbReference>
<feature type="compositionally biased region" description="Low complexity" evidence="2">
    <location>
        <begin position="585"/>
        <end position="596"/>
    </location>
</feature>
<dbReference type="AlphaFoldDB" id="A0A830I122"/>